<comment type="caution">
    <text evidence="3">The sequence shown here is derived from an EMBL/GenBank/DDBJ whole genome shotgun (WGS) entry which is preliminary data.</text>
</comment>
<feature type="signal peptide" evidence="2">
    <location>
        <begin position="1"/>
        <end position="21"/>
    </location>
</feature>
<protein>
    <recommendedName>
        <fullName evidence="5">Pentatricopeptide repeat (PPR) superfamily protein</fullName>
    </recommendedName>
</protein>
<feature type="chain" id="PRO_5043642234" description="Pentatricopeptide repeat (PPR) superfamily protein" evidence="2">
    <location>
        <begin position="22"/>
        <end position="463"/>
    </location>
</feature>
<evidence type="ECO:0008006" key="5">
    <source>
        <dbReference type="Google" id="ProtNLM"/>
    </source>
</evidence>
<evidence type="ECO:0000313" key="4">
    <source>
        <dbReference type="Proteomes" id="UP001159364"/>
    </source>
</evidence>
<dbReference type="Gene3D" id="3.20.180.10">
    <property type="entry name" value="PNP-oxidase-like"/>
    <property type="match status" value="1"/>
</dbReference>
<dbReference type="PANTHER" id="PTHR13343:SF18">
    <property type="entry name" value="PENTATRICOPEPTIDE REPEAT (PPR) SUPERFAMILY PROTEIN"/>
    <property type="match status" value="1"/>
</dbReference>
<dbReference type="EMBL" id="JAIWQS010000001">
    <property type="protein sequence ID" value="KAJ8774859.1"/>
    <property type="molecule type" value="Genomic_DNA"/>
</dbReference>
<dbReference type="Proteomes" id="UP001159364">
    <property type="component" value="Linkage Group LG01"/>
</dbReference>
<accession>A0AAV8U9N0</accession>
<proteinExistence type="predicted"/>
<organism evidence="3 4">
    <name type="scientific">Erythroxylum novogranatense</name>
    <dbReference type="NCBI Taxonomy" id="1862640"/>
    <lineage>
        <taxon>Eukaryota</taxon>
        <taxon>Viridiplantae</taxon>
        <taxon>Streptophyta</taxon>
        <taxon>Embryophyta</taxon>
        <taxon>Tracheophyta</taxon>
        <taxon>Spermatophyta</taxon>
        <taxon>Magnoliopsida</taxon>
        <taxon>eudicotyledons</taxon>
        <taxon>Gunneridae</taxon>
        <taxon>Pentapetalae</taxon>
        <taxon>rosids</taxon>
        <taxon>fabids</taxon>
        <taxon>Malpighiales</taxon>
        <taxon>Erythroxylaceae</taxon>
        <taxon>Erythroxylum</taxon>
    </lineage>
</organism>
<dbReference type="AlphaFoldDB" id="A0AAV8U9N0"/>
<reference evidence="3 4" key="1">
    <citation type="submission" date="2021-09" db="EMBL/GenBank/DDBJ databases">
        <title>Genomic insights and catalytic innovation underlie evolution of tropane alkaloids biosynthesis.</title>
        <authorList>
            <person name="Wang Y.-J."/>
            <person name="Tian T."/>
            <person name="Huang J.-P."/>
            <person name="Huang S.-X."/>
        </authorList>
    </citation>
    <scope>NUCLEOTIDE SEQUENCE [LARGE SCALE GENOMIC DNA]</scope>
    <source>
        <strain evidence="3">KIB-2018</strain>
        <tissue evidence="3">Leaf</tissue>
    </source>
</reference>
<dbReference type="SUPFAM" id="SSF50475">
    <property type="entry name" value="FMN-binding split barrel"/>
    <property type="match status" value="1"/>
</dbReference>
<dbReference type="InterPro" id="IPR037119">
    <property type="entry name" value="Haem_oxidase_HugZ-like_sf"/>
</dbReference>
<sequence length="463" mass="52059">MVIAAASSLFLGHLQCQLCHSDGVCCSTSYGITNSWIKSSIDNGRDSDFSSIGCRNPFFGSTQFHWSSVGRDLCHLKVSVAADYSDSVPDSTNYTSLQGYHPLEELKINKRVRETHLTSAEIARTTLEANTSALLVFPGSIHHEPHEEISWAEYQYVIDDYGDICFEIFDDENILYDREASNPVNMLIGMDIPMYGNKRIASEYNVFKTSNDEDTLFDDDYLEVMVPEVSDVPVDWGMPDTCSWIHPFYFAKCLTKATQMEYDRKMEHPSNGVSIVGYLRPAFSDEESYLRNLFHGKDSNGYDSDWKGEDISSFGPINDGSSPSSTLYRLEIMGIELFSVYGNQSVISLQDFQDAEPDVLVHSTSAILEHFSAKGIRFNVALKALCKKKGLHVEGANLIGVDSLGMDVRIFSGVEVRTHRFPFKVRATCETAAEKRIQQLLFPRSHRKKPRNHGDGFKSMKSL</sequence>
<evidence type="ECO:0000313" key="3">
    <source>
        <dbReference type="EMBL" id="KAJ8774859.1"/>
    </source>
</evidence>
<keyword evidence="4" id="KW-1185">Reference proteome</keyword>
<evidence type="ECO:0000256" key="1">
    <source>
        <dbReference type="SAM" id="MobiDB-lite"/>
    </source>
</evidence>
<dbReference type="PANTHER" id="PTHR13343">
    <property type="entry name" value="CREG1 PROTEIN"/>
    <property type="match status" value="1"/>
</dbReference>
<gene>
    <name evidence="3" type="ORF">K2173_018118</name>
</gene>
<evidence type="ECO:0000256" key="2">
    <source>
        <dbReference type="SAM" id="SignalP"/>
    </source>
</evidence>
<name>A0AAV8U9N0_9ROSI</name>
<keyword evidence="2" id="KW-0732">Signal</keyword>
<feature type="region of interest" description="Disordered" evidence="1">
    <location>
        <begin position="443"/>
        <end position="463"/>
    </location>
</feature>
<feature type="compositionally biased region" description="Basic and acidic residues" evidence="1">
    <location>
        <begin position="452"/>
        <end position="463"/>
    </location>
</feature>